<dbReference type="InterPro" id="IPR007150">
    <property type="entry name" value="HUS1/Mec3"/>
</dbReference>
<name>A0A0S4IJ06_BODSA</name>
<feature type="region of interest" description="Disordered" evidence="1">
    <location>
        <begin position="10"/>
        <end position="30"/>
    </location>
</feature>
<dbReference type="GO" id="GO:0030896">
    <property type="term" value="C:checkpoint clamp complex"/>
    <property type="evidence" value="ECO:0007669"/>
    <property type="project" value="InterPro"/>
</dbReference>
<gene>
    <name evidence="2" type="ORF">BSAL_55525</name>
</gene>
<organism evidence="2 3">
    <name type="scientific">Bodo saltans</name>
    <name type="common">Flagellated protozoan</name>
    <dbReference type="NCBI Taxonomy" id="75058"/>
    <lineage>
        <taxon>Eukaryota</taxon>
        <taxon>Discoba</taxon>
        <taxon>Euglenozoa</taxon>
        <taxon>Kinetoplastea</taxon>
        <taxon>Metakinetoplastina</taxon>
        <taxon>Eubodonida</taxon>
        <taxon>Bodonidae</taxon>
        <taxon>Bodo</taxon>
    </lineage>
</organism>
<dbReference type="Proteomes" id="UP000051952">
    <property type="component" value="Unassembled WGS sequence"/>
</dbReference>
<dbReference type="Gene3D" id="3.70.10.10">
    <property type="match status" value="1"/>
</dbReference>
<sequence>MVYAAVELIRRPQPQPPADEDSSDAPPPALTEASVTVDIKKFGRFLSVRGVCPTKVIAHLVDDKALVLSAYAVGDTNLVFYVPSLLQR</sequence>
<dbReference type="OrthoDB" id="337750at2759"/>
<dbReference type="EMBL" id="CYKH01000159">
    <property type="protein sequence ID" value="CUE73948.1"/>
    <property type="molecule type" value="Genomic_DNA"/>
</dbReference>
<protein>
    <submittedName>
        <fullName evidence="2">Uncharacterized protein</fullName>
    </submittedName>
</protein>
<evidence type="ECO:0000313" key="3">
    <source>
        <dbReference type="Proteomes" id="UP000051952"/>
    </source>
</evidence>
<proteinExistence type="predicted"/>
<dbReference type="GO" id="GO:0000077">
    <property type="term" value="P:DNA damage checkpoint signaling"/>
    <property type="evidence" value="ECO:0007669"/>
    <property type="project" value="InterPro"/>
</dbReference>
<reference evidence="3" key="1">
    <citation type="submission" date="2015-09" db="EMBL/GenBank/DDBJ databases">
        <authorList>
            <consortium name="Pathogen Informatics"/>
        </authorList>
    </citation>
    <scope>NUCLEOTIDE SEQUENCE [LARGE SCALE GENOMIC DNA]</scope>
    <source>
        <strain evidence="3">Lake Konstanz</strain>
    </source>
</reference>
<keyword evidence="3" id="KW-1185">Reference proteome</keyword>
<accession>A0A0S4IJ06</accession>
<dbReference type="Pfam" id="PF04005">
    <property type="entry name" value="Hus1"/>
    <property type="match status" value="1"/>
</dbReference>
<dbReference type="VEuPathDB" id="TriTrypDB:BSAL_55525"/>
<evidence type="ECO:0000256" key="1">
    <source>
        <dbReference type="SAM" id="MobiDB-lite"/>
    </source>
</evidence>
<evidence type="ECO:0000313" key="2">
    <source>
        <dbReference type="EMBL" id="CUE73948.1"/>
    </source>
</evidence>
<dbReference type="AlphaFoldDB" id="A0A0S4IJ06"/>